<dbReference type="PANTHER" id="PTHR31118">
    <property type="entry name" value="CYCLASE-LIKE PROTEIN 2"/>
    <property type="match status" value="1"/>
</dbReference>
<dbReference type="Gene3D" id="3.50.30.50">
    <property type="entry name" value="Putative cyclase"/>
    <property type="match status" value="1"/>
</dbReference>
<protein>
    <recommendedName>
        <fullName evidence="3">Cyclase family protein</fullName>
    </recommendedName>
</protein>
<dbReference type="Pfam" id="PF04199">
    <property type="entry name" value="Cyclase"/>
    <property type="match status" value="1"/>
</dbReference>
<dbReference type="KEGG" id="ccn:H924_04275"/>
<accession>M1TPL4</accession>
<dbReference type="PANTHER" id="PTHR31118:SF12">
    <property type="entry name" value="CYCLASE-LIKE PROTEIN 2"/>
    <property type="match status" value="1"/>
</dbReference>
<dbReference type="eggNOG" id="COG1878">
    <property type="taxonomic scope" value="Bacteria"/>
</dbReference>
<reference evidence="1 2" key="1">
    <citation type="submission" date="2013-02" db="EMBL/GenBank/DDBJ databases">
        <title>The complete genome sequence of Corynebacterium callunae DSM 20147.</title>
        <authorList>
            <person name="Ruckert C."/>
            <person name="Albersmeier A."/>
            <person name="Kalinowski J."/>
        </authorList>
    </citation>
    <scope>NUCLEOTIDE SEQUENCE [LARGE SCALE GENOMIC DNA]</scope>
    <source>
        <strain evidence="1 2">DSM 20147</strain>
    </source>
</reference>
<dbReference type="InterPro" id="IPR007325">
    <property type="entry name" value="KFase/CYL"/>
</dbReference>
<sequence>MQIIDLSHAFHPGQPHYPGDPDEEVDVVSEISQDGFLMHRYHLVGPWGTHVDAPAHFDPTGRTLDQIPVQETYLPIYRVSFPQESLITPAELTSFESQYGEIQTGSFVALHTGWTWGRTGIAPGWSINALEYLHLKGVIAIGHDLPDTDPTLEAQHWWLHHDHWQIENMCNLEKVPPLGAHLACPWPVPRSGASFPVRPIALIPD</sequence>
<dbReference type="HOGENOM" id="CLU_030671_2_2_11"/>
<dbReference type="Proteomes" id="UP000011760">
    <property type="component" value="Chromosome"/>
</dbReference>
<organism evidence="1 2">
    <name type="scientific">Corynebacterium callunae DSM 20147</name>
    <dbReference type="NCBI Taxonomy" id="1121353"/>
    <lineage>
        <taxon>Bacteria</taxon>
        <taxon>Bacillati</taxon>
        <taxon>Actinomycetota</taxon>
        <taxon>Actinomycetes</taxon>
        <taxon>Mycobacteriales</taxon>
        <taxon>Corynebacteriaceae</taxon>
        <taxon>Corynebacterium</taxon>
    </lineage>
</organism>
<keyword evidence="2" id="KW-1185">Reference proteome</keyword>
<dbReference type="RefSeq" id="WP_015650736.1">
    <property type="nucleotide sequence ID" value="NC_020506.1"/>
</dbReference>
<dbReference type="InterPro" id="IPR037175">
    <property type="entry name" value="KFase_sf"/>
</dbReference>
<dbReference type="SUPFAM" id="SSF102198">
    <property type="entry name" value="Putative cyclase"/>
    <property type="match status" value="1"/>
</dbReference>
<evidence type="ECO:0008006" key="3">
    <source>
        <dbReference type="Google" id="ProtNLM"/>
    </source>
</evidence>
<dbReference type="PATRIC" id="fig|1121353.3.peg.876"/>
<gene>
    <name evidence="1" type="ORF">H924_04275</name>
</gene>
<dbReference type="STRING" id="1121353.H924_04275"/>
<evidence type="ECO:0000313" key="1">
    <source>
        <dbReference type="EMBL" id="AGG66301.1"/>
    </source>
</evidence>
<evidence type="ECO:0000313" key="2">
    <source>
        <dbReference type="Proteomes" id="UP000011760"/>
    </source>
</evidence>
<dbReference type="EMBL" id="CP004354">
    <property type="protein sequence ID" value="AGG66301.1"/>
    <property type="molecule type" value="Genomic_DNA"/>
</dbReference>
<proteinExistence type="predicted"/>
<dbReference type="AlphaFoldDB" id="M1TPL4"/>
<dbReference type="OrthoDB" id="7067800at2"/>
<dbReference type="GO" id="GO:0004061">
    <property type="term" value="F:arylformamidase activity"/>
    <property type="evidence" value="ECO:0007669"/>
    <property type="project" value="InterPro"/>
</dbReference>
<dbReference type="GO" id="GO:0019441">
    <property type="term" value="P:L-tryptophan catabolic process to kynurenine"/>
    <property type="evidence" value="ECO:0007669"/>
    <property type="project" value="InterPro"/>
</dbReference>
<name>M1TPL4_9CORY</name>